<dbReference type="Pfam" id="PF17395">
    <property type="entry name" value="DUF5403"/>
    <property type="match status" value="1"/>
</dbReference>
<organism evidence="1 2">
    <name type="scientific">Pseudonocardia hydrocarbonoxydans</name>
    <dbReference type="NCBI Taxonomy" id="76726"/>
    <lineage>
        <taxon>Bacteria</taxon>
        <taxon>Bacillati</taxon>
        <taxon>Actinomycetota</taxon>
        <taxon>Actinomycetes</taxon>
        <taxon>Pseudonocardiales</taxon>
        <taxon>Pseudonocardiaceae</taxon>
        <taxon>Pseudonocardia</taxon>
    </lineage>
</organism>
<name>A0A4Y3WUX3_9PSEU</name>
<reference evidence="1 2" key="1">
    <citation type="submission" date="2019-06" db="EMBL/GenBank/DDBJ databases">
        <title>Whole genome shotgun sequence of Pseudonocardia hydrocarbonoxydans NBRC 14498.</title>
        <authorList>
            <person name="Hosoyama A."/>
            <person name="Uohara A."/>
            <person name="Ohji S."/>
            <person name="Ichikawa N."/>
        </authorList>
    </citation>
    <scope>NUCLEOTIDE SEQUENCE [LARGE SCALE GENOMIC DNA]</scope>
    <source>
        <strain evidence="1 2">NBRC 14498</strain>
    </source>
</reference>
<evidence type="ECO:0000313" key="2">
    <source>
        <dbReference type="Proteomes" id="UP000320338"/>
    </source>
</evidence>
<keyword evidence="2" id="KW-1185">Reference proteome</keyword>
<proteinExistence type="predicted"/>
<evidence type="ECO:0000313" key="1">
    <source>
        <dbReference type="EMBL" id="GEC21870.1"/>
    </source>
</evidence>
<protein>
    <submittedName>
        <fullName evidence="1">Uncharacterized protein</fullName>
    </submittedName>
</protein>
<dbReference type="Proteomes" id="UP000320338">
    <property type="component" value="Unassembled WGS sequence"/>
</dbReference>
<dbReference type="EMBL" id="BJNG01000037">
    <property type="protein sequence ID" value="GEC21870.1"/>
    <property type="molecule type" value="Genomic_DNA"/>
</dbReference>
<sequence length="105" mass="11378">MSVTIRLYGDKTINRIVSRLPAVRDAVKDHADQIGRRAEARLAAHRDAGATRVGVDHSGQIDSVVYLDDERGAKAALSIEFGHTDPRTGRHVEGLYVLYGAAGLL</sequence>
<comment type="caution">
    <text evidence="1">The sequence shown here is derived from an EMBL/GenBank/DDBJ whole genome shotgun (WGS) entry which is preliminary data.</text>
</comment>
<accession>A0A4Y3WUX3</accession>
<gene>
    <name evidence="1" type="ORF">PHY01_41530</name>
</gene>
<dbReference type="OrthoDB" id="3698585at2"/>
<dbReference type="InterPro" id="IPR039452">
    <property type="entry name" value="DUF5403"/>
</dbReference>
<dbReference type="AlphaFoldDB" id="A0A4Y3WUX3"/>